<dbReference type="KEGG" id="ter:Tery_0357"/>
<dbReference type="AlphaFoldDB" id="Q119J8"/>
<reference evidence="2" key="1">
    <citation type="submission" date="2006-06" db="EMBL/GenBank/DDBJ databases">
        <title>Complete sequence of Trichodesmium erythraeum IMS101.</title>
        <authorList>
            <consortium name="US DOE Joint Genome Institute"/>
            <person name="Copeland A."/>
            <person name="Lucas S."/>
            <person name="Lapidus A."/>
            <person name="Barry K."/>
            <person name="Detter J.C."/>
            <person name="Glavina del Rio T."/>
            <person name="Hammon N."/>
            <person name="Israni S."/>
            <person name="Dalin E."/>
            <person name="Tice H."/>
            <person name="Pitluck S."/>
            <person name="Kiss H."/>
            <person name="Munk A.C."/>
            <person name="Brettin T."/>
            <person name="Bruce D."/>
            <person name="Han C."/>
            <person name="Tapia R."/>
            <person name="Gilna P."/>
            <person name="Schmutz J."/>
            <person name="Larimer F."/>
            <person name="Land M."/>
            <person name="Hauser L."/>
            <person name="Kyrpides N."/>
            <person name="Kim E."/>
            <person name="Richardson P."/>
        </authorList>
    </citation>
    <scope>NUCLEOTIDE SEQUENCE [LARGE SCALE GENOMIC DNA]</scope>
    <source>
        <strain evidence="2">IMS101</strain>
    </source>
</reference>
<feature type="transmembrane region" description="Helical" evidence="1">
    <location>
        <begin position="12"/>
        <end position="35"/>
    </location>
</feature>
<dbReference type="eggNOG" id="ENOG5032V62">
    <property type="taxonomic scope" value="Bacteria"/>
</dbReference>
<protein>
    <recommendedName>
        <fullName evidence="3">PepSY-associated TM helix</fullName>
    </recommendedName>
</protein>
<keyword evidence="1" id="KW-1133">Transmembrane helix</keyword>
<evidence type="ECO:0008006" key="3">
    <source>
        <dbReference type="Google" id="ProtNLM"/>
    </source>
</evidence>
<feature type="transmembrane region" description="Helical" evidence="1">
    <location>
        <begin position="63"/>
        <end position="85"/>
    </location>
</feature>
<evidence type="ECO:0000256" key="1">
    <source>
        <dbReference type="SAM" id="Phobius"/>
    </source>
</evidence>
<dbReference type="STRING" id="203124.Tery_0357"/>
<sequence length="93" mass="11007">MKINKARLRQLHYWFAPVMLFPVLLSLITGSLFQISVITGKAGDFIWLLEWHRGKFGRINLEMIYPFLNAFGMLMLAVTGIIMWFQVNRKYKR</sequence>
<organism evidence="2">
    <name type="scientific">Trichodesmium erythraeum (strain IMS101)</name>
    <dbReference type="NCBI Taxonomy" id="203124"/>
    <lineage>
        <taxon>Bacteria</taxon>
        <taxon>Bacillati</taxon>
        <taxon>Cyanobacteriota</taxon>
        <taxon>Cyanophyceae</taxon>
        <taxon>Oscillatoriophycideae</taxon>
        <taxon>Oscillatoriales</taxon>
        <taxon>Microcoleaceae</taxon>
        <taxon>Trichodesmium</taxon>
    </lineage>
</organism>
<proteinExistence type="predicted"/>
<dbReference type="EMBL" id="CP000393">
    <property type="protein sequence ID" value="ABG49826.1"/>
    <property type="molecule type" value="Genomic_DNA"/>
</dbReference>
<name>Q119J8_TRIEI</name>
<keyword evidence="1" id="KW-0472">Membrane</keyword>
<evidence type="ECO:0000313" key="2">
    <source>
        <dbReference type="EMBL" id="ABG49826.1"/>
    </source>
</evidence>
<dbReference type="RefSeq" id="WP_011610222.1">
    <property type="nucleotide sequence ID" value="NC_008312.1"/>
</dbReference>
<accession>Q119J8</accession>
<keyword evidence="1" id="KW-0812">Transmembrane</keyword>
<dbReference type="OrthoDB" id="515274at2"/>
<gene>
    <name evidence="2" type="ordered locus">Tery_0357</name>
</gene>
<dbReference type="HOGENOM" id="CLU_169008_1_0_3"/>